<dbReference type="Proteomes" id="UP000828390">
    <property type="component" value="Unassembled WGS sequence"/>
</dbReference>
<reference evidence="1" key="2">
    <citation type="submission" date="2020-11" db="EMBL/GenBank/DDBJ databases">
        <authorList>
            <person name="McCartney M.A."/>
            <person name="Auch B."/>
            <person name="Kono T."/>
            <person name="Mallez S."/>
            <person name="Becker A."/>
            <person name="Gohl D.M."/>
            <person name="Silverstein K.A.T."/>
            <person name="Koren S."/>
            <person name="Bechman K.B."/>
            <person name="Herman A."/>
            <person name="Abrahante J.E."/>
            <person name="Garbe J."/>
        </authorList>
    </citation>
    <scope>NUCLEOTIDE SEQUENCE</scope>
    <source>
        <strain evidence="1">Duluth1</strain>
        <tissue evidence="1">Whole animal</tissue>
    </source>
</reference>
<evidence type="ECO:0000313" key="2">
    <source>
        <dbReference type="Proteomes" id="UP000828390"/>
    </source>
</evidence>
<comment type="caution">
    <text evidence="1">The sequence shown here is derived from an EMBL/GenBank/DDBJ whole genome shotgun (WGS) entry which is preliminary data.</text>
</comment>
<name>A0A9D4GM93_DREPO</name>
<proteinExistence type="predicted"/>
<protein>
    <submittedName>
        <fullName evidence="1">Uncharacterized protein</fullName>
    </submittedName>
</protein>
<evidence type="ECO:0000313" key="1">
    <source>
        <dbReference type="EMBL" id="KAH3819789.1"/>
    </source>
</evidence>
<dbReference type="AlphaFoldDB" id="A0A9D4GM93"/>
<dbReference type="EMBL" id="JAIWYP010000005">
    <property type="protein sequence ID" value="KAH3819789.1"/>
    <property type="molecule type" value="Genomic_DNA"/>
</dbReference>
<organism evidence="1 2">
    <name type="scientific">Dreissena polymorpha</name>
    <name type="common">Zebra mussel</name>
    <name type="synonym">Mytilus polymorpha</name>
    <dbReference type="NCBI Taxonomy" id="45954"/>
    <lineage>
        <taxon>Eukaryota</taxon>
        <taxon>Metazoa</taxon>
        <taxon>Spiralia</taxon>
        <taxon>Lophotrochozoa</taxon>
        <taxon>Mollusca</taxon>
        <taxon>Bivalvia</taxon>
        <taxon>Autobranchia</taxon>
        <taxon>Heteroconchia</taxon>
        <taxon>Euheterodonta</taxon>
        <taxon>Imparidentia</taxon>
        <taxon>Neoheterodontei</taxon>
        <taxon>Myida</taxon>
        <taxon>Dreissenoidea</taxon>
        <taxon>Dreissenidae</taxon>
        <taxon>Dreissena</taxon>
    </lineage>
</organism>
<sequence>MDIKNKDFKEMNIAQGLLDVAKSNLDEITVAMDRCMNERNDIGKKIMRMIDSFFKKKNKDNK</sequence>
<gene>
    <name evidence="1" type="ORF">DPMN_121533</name>
</gene>
<reference evidence="1" key="1">
    <citation type="journal article" date="2019" name="bioRxiv">
        <title>The Genome of the Zebra Mussel, Dreissena polymorpha: A Resource for Invasive Species Research.</title>
        <authorList>
            <person name="McCartney M.A."/>
            <person name="Auch B."/>
            <person name="Kono T."/>
            <person name="Mallez S."/>
            <person name="Zhang Y."/>
            <person name="Obille A."/>
            <person name="Becker A."/>
            <person name="Abrahante J.E."/>
            <person name="Garbe J."/>
            <person name="Badalamenti J.P."/>
            <person name="Herman A."/>
            <person name="Mangelson H."/>
            <person name="Liachko I."/>
            <person name="Sullivan S."/>
            <person name="Sone E.D."/>
            <person name="Koren S."/>
            <person name="Silverstein K.A.T."/>
            <person name="Beckman K.B."/>
            <person name="Gohl D.M."/>
        </authorList>
    </citation>
    <scope>NUCLEOTIDE SEQUENCE</scope>
    <source>
        <strain evidence="1">Duluth1</strain>
        <tissue evidence="1">Whole animal</tissue>
    </source>
</reference>
<keyword evidence="2" id="KW-1185">Reference proteome</keyword>
<accession>A0A9D4GM93</accession>